<evidence type="ECO:0000256" key="1">
    <source>
        <dbReference type="SAM" id="MobiDB-lite"/>
    </source>
</evidence>
<name>A0A922E6D5_CARIL</name>
<dbReference type="Proteomes" id="UP000811246">
    <property type="component" value="Chromosome 9"/>
</dbReference>
<protein>
    <submittedName>
        <fullName evidence="2">Uncharacterized protein</fullName>
    </submittedName>
</protein>
<accession>A0A922E6D5</accession>
<evidence type="ECO:0000313" key="3">
    <source>
        <dbReference type="Proteomes" id="UP000811246"/>
    </source>
</evidence>
<comment type="caution">
    <text evidence="2">The sequence shown here is derived from an EMBL/GenBank/DDBJ whole genome shotgun (WGS) entry which is preliminary data.</text>
</comment>
<proteinExistence type="predicted"/>
<sequence length="117" mass="13283">MKNYAIKVECKCPSTKSSSKVNFKFLHRSLFVVERPIIVLLPQTPHYAYRDHLPHRFNLLDTSQIYPAGQSCYHSLRHNPSQLSQELHSTTLSLPHSAVRDGSQIHPPSCTCNTNGQ</sequence>
<dbReference type="AlphaFoldDB" id="A0A922E6D5"/>
<reference evidence="2" key="1">
    <citation type="submission" date="2021-01" db="EMBL/GenBank/DDBJ databases">
        <authorList>
            <person name="Lovell J.T."/>
            <person name="Bentley N."/>
            <person name="Bhattarai G."/>
            <person name="Jenkins J.W."/>
            <person name="Sreedasyam A."/>
            <person name="Alarcon Y."/>
            <person name="Bock C."/>
            <person name="Boston L."/>
            <person name="Carlson J."/>
            <person name="Cervantes K."/>
            <person name="Clermont K."/>
            <person name="Krom N."/>
            <person name="Kubenka K."/>
            <person name="Mamidi S."/>
            <person name="Mattison C."/>
            <person name="Monteros M."/>
            <person name="Pisani C."/>
            <person name="Plott C."/>
            <person name="Rajasekar S."/>
            <person name="Rhein H.S."/>
            <person name="Rohla C."/>
            <person name="Song M."/>
            <person name="Hilaire R.S."/>
            <person name="Shu S."/>
            <person name="Wells L."/>
            <person name="Wang X."/>
            <person name="Webber J."/>
            <person name="Heerema R.J."/>
            <person name="Klein P."/>
            <person name="Conner P."/>
            <person name="Grauke L."/>
            <person name="Grimwood J."/>
            <person name="Schmutz J."/>
            <person name="Randall J.J."/>
        </authorList>
    </citation>
    <scope>NUCLEOTIDE SEQUENCE</scope>
    <source>
        <tissue evidence="2">Leaf</tissue>
    </source>
</reference>
<feature type="region of interest" description="Disordered" evidence="1">
    <location>
        <begin position="98"/>
        <end position="117"/>
    </location>
</feature>
<organism evidence="2 3">
    <name type="scientific">Carya illinoinensis</name>
    <name type="common">Pecan</name>
    <dbReference type="NCBI Taxonomy" id="32201"/>
    <lineage>
        <taxon>Eukaryota</taxon>
        <taxon>Viridiplantae</taxon>
        <taxon>Streptophyta</taxon>
        <taxon>Embryophyta</taxon>
        <taxon>Tracheophyta</taxon>
        <taxon>Spermatophyta</taxon>
        <taxon>Magnoliopsida</taxon>
        <taxon>eudicotyledons</taxon>
        <taxon>Gunneridae</taxon>
        <taxon>Pentapetalae</taxon>
        <taxon>rosids</taxon>
        <taxon>fabids</taxon>
        <taxon>Fagales</taxon>
        <taxon>Juglandaceae</taxon>
        <taxon>Carya</taxon>
    </lineage>
</organism>
<dbReference type="EMBL" id="CM031833">
    <property type="protein sequence ID" value="KAG6696018.1"/>
    <property type="molecule type" value="Genomic_DNA"/>
</dbReference>
<evidence type="ECO:0000313" key="2">
    <source>
        <dbReference type="EMBL" id="KAG6696018.1"/>
    </source>
</evidence>
<gene>
    <name evidence="2" type="ORF">I3842_09G126300</name>
</gene>